<evidence type="ECO:0000256" key="10">
    <source>
        <dbReference type="ARBA" id="ARBA00022837"/>
    </source>
</evidence>
<name>A0A1R2BEW9_9CILI</name>
<evidence type="ECO:0000259" key="18">
    <source>
        <dbReference type="PROSITE" id="PS50222"/>
    </source>
</evidence>
<comment type="cofactor">
    <cofactor evidence="1">
        <name>Mg(2+)</name>
        <dbReference type="ChEBI" id="CHEBI:18420"/>
    </cofactor>
</comment>
<keyword evidence="5" id="KW-0808">Transferase</keyword>
<dbReference type="FunFam" id="3.30.200.20:FF:000315">
    <property type="entry name" value="Calcium-dependent protein kinase 3"/>
    <property type="match status" value="1"/>
</dbReference>
<dbReference type="PROSITE" id="PS00107">
    <property type="entry name" value="PROTEIN_KINASE_ATP"/>
    <property type="match status" value="1"/>
</dbReference>
<evidence type="ECO:0000256" key="5">
    <source>
        <dbReference type="ARBA" id="ARBA00022679"/>
    </source>
</evidence>
<feature type="domain" description="EF-hand" evidence="18">
    <location>
        <begin position="452"/>
        <end position="485"/>
    </location>
</feature>
<evidence type="ECO:0000256" key="9">
    <source>
        <dbReference type="ARBA" id="ARBA00022777"/>
    </source>
</evidence>
<proteinExistence type="inferred from homology"/>
<dbReference type="InterPro" id="IPR002048">
    <property type="entry name" value="EF_hand_dom"/>
</dbReference>
<dbReference type="FunFam" id="1.10.510.10:FF:000571">
    <property type="entry name" value="Maternal embryonic leucine zipper kinase"/>
    <property type="match status" value="1"/>
</dbReference>
<dbReference type="PROSITE" id="PS00018">
    <property type="entry name" value="EF_HAND_1"/>
    <property type="match status" value="2"/>
</dbReference>
<dbReference type="FunFam" id="1.10.238.10:FF:000001">
    <property type="entry name" value="Calmodulin 1"/>
    <property type="match status" value="1"/>
</dbReference>
<evidence type="ECO:0000256" key="8">
    <source>
        <dbReference type="ARBA" id="ARBA00022741"/>
    </source>
</evidence>
<evidence type="ECO:0000256" key="12">
    <source>
        <dbReference type="ARBA" id="ARBA00024334"/>
    </source>
</evidence>
<feature type="domain" description="EF-hand" evidence="18">
    <location>
        <begin position="417"/>
        <end position="451"/>
    </location>
</feature>
<keyword evidence="8 15" id="KW-0547">Nucleotide-binding</keyword>
<evidence type="ECO:0000256" key="15">
    <source>
        <dbReference type="PROSITE-ProRule" id="PRU10141"/>
    </source>
</evidence>
<dbReference type="Gene3D" id="3.30.200.20">
    <property type="entry name" value="Phosphorylase Kinase, domain 1"/>
    <property type="match status" value="1"/>
</dbReference>
<dbReference type="PROSITE" id="PS50222">
    <property type="entry name" value="EF_HAND_2"/>
    <property type="match status" value="4"/>
</dbReference>
<evidence type="ECO:0000256" key="3">
    <source>
        <dbReference type="ARBA" id="ARBA00012513"/>
    </source>
</evidence>
<feature type="binding site" evidence="15">
    <location>
        <position position="71"/>
    </location>
    <ligand>
        <name>ATP</name>
        <dbReference type="ChEBI" id="CHEBI:30616"/>
    </ligand>
</feature>
<dbReference type="GO" id="GO:0005524">
    <property type="term" value="F:ATP binding"/>
    <property type="evidence" value="ECO:0007669"/>
    <property type="project" value="UniProtKB-UniRule"/>
</dbReference>
<keyword evidence="6" id="KW-0479">Metal-binding</keyword>
<protein>
    <recommendedName>
        <fullName evidence="3">non-specific serine/threonine protein kinase</fullName>
        <ecNumber evidence="3">2.7.11.1</ecNumber>
    </recommendedName>
</protein>
<dbReference type="InterPro" id="IPR050205">
    <property type="entry name" value="CDPK_Ser/Thr_kinases"/>
</dbReference>
<comment type="caution">
    <text evidence="19">The sequence shown here is derived from an EMBL/GenBank/DDBJ whole genome shotgun (WGS) entry which is preliminary data.</text>
</comment>
<evidence type="ECO:0000313" key="20">
    <source>
        <dbReference type="Proteomes" id="UP000187209"/>
    </source>
</evidence>
<sequence>MGCGLARSMSSQRKSKRRLSDAVSINPGLFLSKKKGKLPSQYREIKKLGAGAFAEVKLCKYLPTNKERAVKTIHKSGLHKQQIDPDFMLKEISVLTSLDHPNILKCYEIFEDSWRFYVSMEYCEGGELFEKIISMKRFNEQQASKIMHQILSAVCYCHEKNVIHRDLKPENILLDDKNGELTIKVADFGSSCFLDPTKNLNGCFGSAYYVAPEVLQGEYNEKCDIWSCGVIMFILLTGKPPYQGSDPKLILHMVKTCPIQITPDKLPGVSPEALNLLTKMLEINPKLRISAKDAVNHTWISNHKTIIPNSDLTITLQSLEIFNGTAKLKDAVHIFIATQIISHEEIKFFREAFQVIDKNSDGKISKDELLDMYKENMDEIKAQEIVEKIMKEVDINLSGEIDYSEFLSACMNYSKYLSKENLEAAFRIFDLDQSGGITADEIRNVLGQRTEQSDDVWKEILTDADENGDGIIDMKEFIGLMTKNM</sequence>
<dbReference type="GO" id="GO:0004674">
    <property type="term" value="F:protein serine/threonine kinase activity"/>
    <property type="evidence" value="ECO:0007669"/>
    <property type="project" value="UniProtKB-KW"/>
</dbReference>
<dbReference type="Pfam" id="PF13499">
    <property type="entry name" value="EF-hand_7"/>
    <property type="match status" value="2"/>
</dbReference>
<organism evidence="19 20">
    <name type="scientific">Stentor coeruleus</name>
    <dbReference type="NCBI Taxonomy" id="5963"/>
    <lineage>
        <taxon>Eukaryota</taxon>
        <taxon>Sar</taxon>
        <taxon>Alveolata</taxon>
        <taxon>Ciliophora</taxon>
        <taxon>Postciliodesmatophora</taxon>
        <taxon>Heterotrichea</taxon>
        <taxon>Heterotrichida</taxon>
        <taxon>Stentoridae</taxon>
        <taxon>Stentor</taxon>
    </lineage>
</organism>
<evidence type="ECO:0000256" key="1">
    <source>
        <dbReference type="ARBA" id="ARBA00001946"/>
    </source>
</evidence>
<dbReference type="SMART" id="SM00220">
    <property type="entry name" value="S_TKc"/>
    <property type="match status" value="1"/>
</dbReference>
<keyword evidence="10" id="KW-0106">Calcium</keyword>
<dbReference type="InterPro" id="IPR008271">
    <property type="entry name" value="Ser/Thr_kinase_AS"/>
</dbReference>
<reference evidence="19 20" key="1">
    <citation type="submission" date="2016-11" db="EMBL/GenBank/DDBJ databases">
        <title>The macronuclear genome of Stentor coeruleus: a giant cell with tiny introns.</title>
        <authorList>
            <person name="Slabodnick M."/>
            <person name="Ruby J.G."/>
            <person name="Reiff S.B."/>
            <person name="Swart E.C."/>
            <person name="Gosai S."/>
            <person name="Prabakaran S."/>
            <person name="Witkowska E."/>
            <person name="Larue G.E."/>
            <person name="Fisher S."/>
            <person name="Freeman R.M."/>
            <person name="Gunawardena J."/>
            <person name="Chu W."/>
            <person name="Stover N.A."/>
            <person name="Gregory B.D."/>
            <person name="Nowacki M."/>
            <person name="Derisi J."/>
            <person name="Roy S.W."/>
            <person name="Marshall W.F."/>
            <person name="Sood P."/>
        </authorList>
    </citation>
    <scope>NUCLEOTIDE SEQUENCE [LARGE SCALE GENOMIC DNA]</scope>
    <source>
        <strain evidence="19">WM001</strain>
    </source>
</reference>
<evidence type="ECO:0000256" key="6">
    <source>
        <dbReference type="ARBA" id="ARBA00022723"/>
    </source>
</evidence>
<keyword evidence="4 16" id="KW-0723">Serine/threonine-protein kinase</keyword>
<feature type="domain" description="EF-hand" evidence="18">
    <location>
        <begin position="381"/>
        <end position="416"/>
    </location>
</feature>
<accession>A0A1R2BEW9</accession>
<dbReference type="SUPFAM" id="SSF56112">
    <property type="entry name" value="Protein kinase-like (PK-like)"/>
    <property type="match status" value="1"/>
</dbReference>
<evidence type="ECO:0000259" key="17">
    <source>
        <dbReference type="PROSITE" id="PS50011"/>
    </source>
</evidence>
<keyword evidence="7" id="KW-0677">Repeat</keyword>
<dbReference type="InterPro" id="IPR011009">
    <property type="entry name" value="Kinase-like_dom_sf"/>
</dbReference>
<evidence type="ECO:0000256" key="7">
    <source>
        <dbReference type="ARBA" id="ARBA00022737"/>
    </source>
</evidence>
<dbReference type="InterPro" id="IPR018247">
    <property type="entry name" value="EF_Hand_1_Ca_BS"/>
</dbReference>
<keyword evidence="9" id="KW-0418">Kinase</keyword>
<evidence type="ECO:0000256" key="13">
    <source>
        <dbReference type="ARBA" id="ARBA00047899"/>
    </source>
</evidence>
<comment type="catalytic activity">
    <reaction evidence="13">
        <text>L-threonyl-[protein] + ATP = O-phospho-L-threonyl-[protein] + ADP + H(+)</text>
        <dbReference type="Rhea" id="RHEA:46608"/>
        <dbReference type="Rhea" id="RHEA-COMP:11060"/>
        <dbReference type="Rhea" id="RHEA-COMP:11605"/>
        <dbReference type="ChEBI" id="CHEBI:15378"/>
        <dbReference type="ChEBI" id="CHEBI:30013"/>
        <dbReference type="ChEBI" id="CHEBI:30616"/>
        <dbReference type="ChEBI" id="CHEBI:61977"/>
        <dbReference type="ChEBI" id="CHEBI:456216"/>
        <dbReference type="EC" id="2.7.11.1"/>
    </reaction>
</comment>
<dbReference type="SUPFAM" id="SSF47473">
    <property type="entry name" value="EF-hand"/>
    <property type="match status" value="1"/>
</dbReference>
<dbReference type="InterPro" id="IPR011992">
    <property type="entry name" value="EF-hand-dom_pair"/>
</dbReference>
<dbReference type="Pfam" id="PF00069">
    <property type="entry name" value="Pkinase"/>
    <property type="match status" value="1"/>
</dbReference>
<keyword evidence="20" id="KW-1185">Reference proteome</keyword>
<dbReference type="OrthoDB" id="336747at2759"/>
<dbReference type="PANTHER" id="PTHR24349">
    <property type="entry name" value="SERINE/THREONINE-PROTEIN KINASE"/>
    <property type="match status" value="1"/>
</dbReference>
<dbReference type="PROSITE" id="PS00108">
    <property type="entry name" value="PROTEIN_KINASE_ST"/>
    <property type="match status" value="1"/>
</dbReference>
<gene>
    <name evidence="19" type="ORF">SteCoe_25556</name>
</gene>
<dbReference type="CDD" id="cd05117">
    <property type="entry name" value="STKc_CAMK"/>
    <property type="match status" value="1"/>
</dbReference>
<evidence type="ECO:0000256" key="14">
    <source>
        <dbReference type="ARBA" id="ARBA00048679"/>
    </source>
</evidence>
<feature type="domain" description="EF-hand" evidence="18">
    <location>
        <begin position="344"/>
        <end position="379"/>
    </location>
</feature>
<evidence type="ECO:0000256" key="16">
    <source>
        <dbReference type="RuleBase" id="RU000304"/>
    </source>
</evidence>
<comment type="subunit">
    <text evidence="2">Monomer.</text>
</comment>
<dbReference type="Proteomes" id="UP000187209">
    <property type="component" value="Unassembled WGS sequence"/>
</dbReference>
<dbReference type="InterPro" id="IPR000719">
    <property type="entry name" value="Prot_kinase_dom"/>
</dbReference>
<dbReference type="CDD" id="cd00051">
    <property type="entry name" value="EFh"/>
    <property type="match status" value="2"/>
</dbReference>
<evidence type="ECO:0000256" key="11">
    <source>
        <dbReference type="ARBA" id="ARBA00022840"/>
    </source>
</evidence>
<dbReference type="SMART" id="SM00054">
    <property type="entry name" value="EFh"/>
    <property type="match status" value="4"/>
</dbReference>
<comment type="similarity">
    <text evidence="12">Belongs to the protein kinase superfamily. Ser/Thr protein kinase family. CDPK subfamily.</text>
</comment>
<evidence type="ECO:0000256" key="4">
    <source>
        <dbReference type="ARBA" id="ARBA00022527"/>
    </source>
</evidence>
<comment type="catalytic activity">
    <reaction evidence="14">
        <text>L-seryl-[protein] + ATP = O-phospho-L-seryl-[protein] + ADP + H(+)</text>
        <dbReference type="Rhea" id="RHEA:17989"/>
        <dbReference type="Rhea" id="RHEA-COMP:9863"/>
        <dbReference type="Rhea" id="RHEA-COMP:11604"/>
        <dbReference type="ChEBI" id="CHEBI:15378"/>
        <dbReference type="ChEBI" id="CHEBI:29999"/>
        <dbReference type="ChEBI" id="CHEBI:30616"/>
        <dbReference type="ChEBI" id="CHEBI:83421"/>
        <dbReference type="ChEBI" id="CHEBI:456216"/>
        <dbReference type="EC" id="2.7.11.1"/>
    </reaction>
</comment>
<dbReference type="EC" id="2.7.11.1" evidence="3"/>
<dbReference type="Gene3D" id="1.10.510.10">
    <property type="entry name" value="Transferase(Phosphotransferase) domain 1"/>
    <property type="match status" value="1"/>
</dbReference>
<dbReference type="PROSITE" id="PS50011">
    <property type="entry name" value="PROTEIN_KINASE_DOM"/>
    <property type="match status" value="1"/>
</dbReference>
<dbReference type="InterPro" id="IPR017441">
    <property type="entry name" value="Protein_kinase_ATP_BS"/>
</dbReference>
<evidence type="ECO:0000313" key="19">
    <source>
        <dbReference type="EMBL" id="OMJ75322.1"/>
    </source>
</evidence>
<dbReference type="EMBL" id="MPUH01000697">
    <property type="protein sequence ID" value="OMJ75322.1"/>
    <property type="molecule type" value="Genomic_DNA"/>
</dbReference>
<dbReference type="Gene3D" id="1.10.238.10">
    <property type="entry name" value="EF-hand"/>
    <property type="match status" value="2"/>
</dbReference>
<feature type="domain" description="Protein kinase" evidence="17">
    <location>
        <begin position="42"/>
        <end position="300"/>
    </location>
</feature>
<dbReference type="GO" id="GO:0005509">
    <property type="term" value="F:calcium ion binding"/>
    <property type="evidence" value="ECO:0007669"/>
    <property type="project" value="InterPro"/>
</dbReference>
<keyword evidence="11 15" id="KW-0067">ATP-binding</keyword>
<evidence type="ECO:0000256" key="2">
    <source>
        <dbReference type="ARBA" id="ARBA00011245"/>
    </source>
</evidence>
<dbReference type="AlphaFoldDB" id="A0A1R2BEW9"/>